<feature type="domain" description="VWFA" evidence="3">
    <location>
        <begin position="824"/>
        <end position="998"/>
    </location>
</feature>
<feature type="compositionally biased region" description="Polar residues" evidence="1">
    <location>
        <begin position="505"/>
        <end position="514"/>
    </location>
</feature>
<dbReference type="RefSeq" id="WP_147866521.1">
    <property type="nucleotide sequence ID" value="NZ_CP036264.1"/>
</dbReference>
<keyword evidence="2" id="KW-0812">Transmembrane</keyword>
<keyword evidence="5" id="KW-1185">Reference proteome</keyword>
<dbReference type="Pfam" id="PF13519">
    <property type="entry name" value="VWA_2"/>
    <property type="match status" value="1"/>
</dbReference>
<evidence type="ECO:0000256" key="2">
    <source>
        <dbReference type="SAM" id="Phobius"/>
    </source>
</evidence>
<feature type="region of interest" description="Disordered" evidence="1">
    <location>
        <begin position="320"/>
        <end position="343"/>
    </location>
</feature>
<dbReference type="KEGG" id="smam:Mal15_07750"/>
<dbReference type="InterPro" id="IPR002035">
    <property type="entry name" value="VWF_A"/>
</dbReference>
<sequence>MNEESQNDRMDSDLEARIAALVHGEASASEQEALNRLIQERPELQALKKQFESVDSLIREVAAGEEPPADDQDWKLPADRRRKVLSVISGQSQETGGPQPLVQSNRFWNVTRVTVSLCVAGLFLMLATGSYVLLRATRASRVGQAATDSRQMLESFEYSMQLPDAETPRAESATAAPSVMLFAEREEAQSGSERRFRNGRAAKPAEPTGAPVVDFEMDSKASLSAIEDHLAAGAIVAESDQPSAYYLQDDVQYYPTVPQVTLSESAVTLSDSESGANQADKLKRESVEAKGLGTPADSAPQFSAGRRQRFDQEFDFSDESLAVEPPPIDSLAADPQPSADGSEWRFGRAGMQRGVAERLADDRSGVERSKNLGLLTPPAGPSDFDVAKNRDWGVAGGGGFGGGMGGGQGAWQEQLEKQLDAPQQQIAQDGQQLWDATQELEGRGTGMDESMMGMGGMAMGMEMDVEMSMDDEMAMGGEVGMDGAMGTDGGVAAPRSGEAAADHYGNSNALSFSMPSPTTAPAPANRPTDSTKELAELGDVTSPEPTTEPIAKGRIIVPETRELETRGLAAAGTRVSGLGEQVPELGLRITGSGRQATMAGKDLSYGIQPAEKVPQAADRWYDQMQPQSAQPQAGQSQRGKSQADQAQGIASNLEGLERFSRRASADQANSESLQELERLQQRGEVASRSNGQANLSGPESLIPEMLSKSKFLKRSSVEKTPVPAGLDEKYAGEEAFSTFSLHVSDVSFKLAAAALAQGQWPEAAKIRIEEFVNALDYGDPMPGQDEKVSCQLEQAIHPFLQQRNLLRVSMRTAAAGRASNTPLRLTFLLDNSGSMERIDRQQTVRRAFTLLAEQLKAGDQVTLIGFARTPRLLADKVDGAQSQPLVDLIQRLPSQGGTNIEAALQLAFEKAQEQHDADAQNRIVLLTDGAVNLGDADPESLSRLITTIRESGIALDAAGIVAEGLNDEVLEALTRQGDGRYYLLDSPQDADDGFVRQIAGALRPSAKNVKVQIEFNPKRVGRYKLLGFEKHLLKTEDFRNDKVDAAEMAAAEAGVAVYQFQALPDGEGDVGSVSVRFRDLSTGQMVENRWPIPYQPDAARPDQAAPSMQLASAAALFAAKLRGEPLGASVDLKTLADLLSGLPEPYRNAKRIQQLRQMIGQARQIGGG</sequence>
<accession>A0A5B9MB45</accession>
<feature type="compositionally biased region" description="Polar residues" evidence="1">
    <location>
        <begin position="638"/>
        <end position="647"/>
    </location>
</feature>
<dbReference type="Gene3D" id="3.40.50.410">
    <property type="entry name" value="von Willebrand factor, type A domain"/>
    <property type="match status" value="1"/>
</dbReference>
<evidence type="ECO:0000259" key="3">
    <source>
        <dbReference type="PROSITE" id="PS50234"/>
    </source>
</evidence>
<feature type="compositionally biased region" description="Polar residues" evidence="1">
    <location>
        <begin position="265"/>
        <end position="277"/>
    </location>
</feature>
<dbReference type="InterPro" id="IPR022156">
    <property type="entry name" value="Uncharacterised_YfbK_N"/>
</dbReference>
<dbReference type="AlphaFoldDB" id="A0A5B9MB45"/>
<dbReference type="Pfam" id="PF12450">
    <property type="entry name" value="vWF_A"/>
    <property type="match status" value="1"/>
</dbReference>
<dbReference type="InterPro" id="IPR051266">
    <property type="entry name" value="CLCR"/>
</dbReference>
<keyword evidence="2" id="KW-0472">Membrane</keyword>
<feature type="region of interest" description="Disordered" evidence="1">
    <location>
        <begin position="187"/>
        <end position="212"/>
    </location>
</feature>
<feature type="compositionally biased region" description="Low complexity" evidence="1">
    <location>
        <begin position="623"/>
        <end position="637"/>
    </location>
</feature>
<protein>
    <submittedName>
        <fullName evidence="4">von Willebrand factor</fullName>
    </submittedName>
</protein>
<dbReference type="Proteomes" id="UP000321353">
    <property type="component" value="Chromosome"/>
</dbReference>
<dbReference type="InterPro" id="IPR021908">
    <property type="entry name" value="YfbK_C"/>
</dbReference>
<feature type="region of interest" description="Disordered" evidence="1">
    <location>
        <begin position="623"/>
        <end position="647"/>
    </location>
</feature>
<evidence type="ECO:0000256" key="1">
    <source>
        <dbReference type="SAM" id="MobiDB-lite"/>
    </source>
</evidence>
<dbReference type="PANTHER" id="PTHR10579:SF43">
    <property type="entry name" value="ZINC FINGER (C3HC4-TYPE RING FINGER) FAMILY PROTEIN"/>
    <property type="match status" value="1"/>
</dbReference>
<evidence type="ECO:0000313" key="5">
    <source>
        <dbReference type="Proteomes" id="UP000321353"/>
    </source>
</evidence>
<proteinExistence type="predicted"/>
<dbReference type="PANTHER" id="PTHR10579">
    <property type="entry name" value="CALCIUM-ACTIVATED CHLORIDE CHANNEL REGULATOR"/>
    <property type="match status" value="1"/>
</dbReference>
<feature type="compositionally biased region" description="Basic and acidic residues" evidence="1">
    <location>
        <begin position="361"/>
        <end position="370"/>
    </location>
</feature>
<gene>
    <name evidence="4" type="ORF">Mal15_07750</name>
</gene>
<evidence type="ECO:0000313" key="4">
    <source>
        <dbReference type="EMBL" id="QEF96745.1"/>
    </source>
</evidence>
<dbReference type="SMART" id="SM00327">
    <property type="entry name" value="VWA"/>
    <property type="match status" value="1"/>
</dbReference>
<dbReference type="Pfam" id="PF12034">
    <property type="entry name" value="YfbK_C"/>
    <property type="match status" value="1"/>
</dbReference>
<feature type="compositionally biased region" description="Basic and acidic residues" evidence="1">
    <location>
        <begin position="187"/>
        <end position="196"/>
    </location>
</feature>
<dbReference type="SUPFAM" id="SSF53300">
    <property type="entry name" value="vWA-like"/>
    <property type="match status" value="1"/>
</dbReference>
<feature type="compositionally biased region" description="Low complexity" evidence="1">
    <location>
        <begin position="515"/>
        <end position="528"/>
    </location>
</feature>
<reference evidence="4 5" key="1">
    <citation type="submission" date="2019-02" db="EMBL/GenBank/DDBJ databases">
        <title>Planctomycetal bacteria perform biofilm scaping via a novel small molecule.</title>
        <authorList>
            <person name="Jeske O."/>
            <person name="Boedeker C."/>
            <person name="Wiegand S."/>
            <person name="Breitling P."/>
            <person name="Kallscheuer N."/>
            <person name="Jogler M."/>
            <person name="Rohde M."/>
            <person name="Petersen J."/>
            <person name="Medema M.H."/>
            <person name="Surup F."/>
            <person name="Jogler C."/>
        </authorList>
    </citation>
    <scope>NUCLEOTIDE SEQUENCE [LARGE SCALE GENOMIC DNA]</scope>
    <source>
        <strain evidence="4 5">Mal15</strain>
    </source>
</reference>
<name>A0A5B9MB45_9BACT</name>
<organism evidence="4 5">
    <name type="scientific">Stieleria maiorica</name>
    <dbReference type="NCBI Taxonomy" id="2795974"/>
    <lineage>
        <taxon>Bacteria</taxon>
        <taxon>Pseudomonadati</taxon>
        <taxon>Planctomycetota</taxon>
        <taxon>Planctomycetia</taxon>
        <taxon>Pirellulales</taxon>
        <taxon>Pirellulaceae</taxon>
        <taxon>Stieleria</taxon>
    </lineage>
</organism>
<feature type="region of interest" description="Disordered" evidence="1">
    <location>
        <begin position="361"/>
        <end position="384"/>
    </location>
</feature>
<dbReference type="PROSITE" id="PS50234">
    <property type="entry name" value="VWFA"/>
    <property type="match status" value="1"/>
</dbReference>
<dbReference type="InterPro" id="IPR036465">
    <property type="entry name" value="vWFA_dom_sf"/>
</dbReference>
<feature type="region of interest" description="Disordered" evidence="1">
    <location>
        <begin position="485"/>
        <end position="530"/>
    </location>
</feature>
<feature type="transmembrane region" description="Helical" evidence="2">
    <location>
        <begin position="113"/>
        <end position="134"/>
    </location>
</feature>
<feature type="region of interest" description="Disordered" evidence="1">
    <location>
        <begin position="265"/>
        <end position="304"/>
    </location>
</feature>
<dbReference type="EMBL" id="CP036264">
    <property type="protein sequence ID" value="QEF96745.1"/>
    <property type="molecule type" value="Genomic_DNA"/>
</dbReference>
<keyword evidence="2" id="KW-1133">Transmembrane helix</keyword>